<dbReference type="Gene3D" id="3.30.700.10">
    <property type="entry name" value="Glycoprotein, Type 4 Pilin"/>
    <property type="match status" value="1"/>
</dbReference>
<dbReference type="RefSeq" id="WP_095549187.1">
    <property type="nucleotide sequence ID" value="NZ_NSJD01000001.1"/>
</dbReference>
<keyword evidence="3" id="KW-0281">Fimbrium</keyword>
<keyword evidence="4" id="KW-0472">Membrane</keyword>
<accession>A0A2A2AVD6</accession>
<dbReference type="Pfam" id="PF00114">
    <property type="entry name" value="Pilin"/>
    <property type="match status" value="1"/>
</dbReference>
<reference evidence="7 8" key="1">
    <citation type="submission" date="2017-08" db="EMBL/GenBank/DDBJ databases">
        <title>WGS of Clinical strains of the CDC Group NO-1 linked to zoonotic infections in humans.</title>
        <authorList>
            <person name="Bernier A.-M."/>
            <person name="Bernard K."/>
        </authorList>
    </citation>
    <scope>NUCLEOTIDE SEQUENCE [LARGE SCALE GENOMIC DNA]</scope>
    <source>
        <strain evidence="5 7">NML03-0146</strain>
        <strain evidence="6 8">NML79-0751</strain>
    </source>
</reference>
<dbReference type="SUPFAM" id="SSF54523">
    <property type="entry name" value="Pili subunits"/>
    <property type="match status" value="1"/>
</dbReference>
<proteinExistence type="inferred from homology"/>
<evidence type="ECO:0000256" key="3">
    <source>
        <dbReference type="RuleBase" id="RU000389"/>
    </source>
</evidence>
<feature type="transmembrane region" description="Helical" evidence="4">
    <location>
        <begin position="6"/>
        <end position="30"/>
    </location>
</feature>
<keyword evidence="4" id="KW-1133">Transmembrane helix</keyword>
<dbReference type="Proteomes" id="UP000218644">
    <property type="component" value="Unassembled WGS sequence"/>
</dbReference>
<dbReference type="Proteomes" id="UP000217999">
    <property type="component" value="Unassembled WGS sequence"/>
</dbReference>
<evidence type="ECO:0000256" key="1">
    <source>
        <dbReference type="ARBA" id="ARBA00005233"/>
    </source>
</evidence>
<dbReference type="InterPro" id="IPR012902">
    <property type="entry name" value="N_methyl_site"/>
</dbReference>
<dbReference type="PROSITE" id="PS00409">
    <property type="entry name" value="PROKAR_NTER_METHYL"/>
    <property type="match status" value="1"/>
</dbReference>
<comment type="caution">
    <text evidence="6">The sequence shown here is derived from an EMBL/GenBank/DDBJ whole genome shotgun (WGS) entry which is preliminary data.</text>
</comment>
<keyword evidence="4" id="KW-0812">Transmembrane</keyword>
<dbReference type="AlphaFoldDB" id="A0A2A2AVD6"/>
<protein>
    <submittedName>
        <fullName evidence="6">Prepilin-type cleavage/methylation domain-containing protein</fullName>
    </submittedName>
</protein>
<dbReference type="GO" id="GO:0007155">
    <property type="term" value="P:cell adhesion"/>
    <property type="evidence" value="ECO:0007669"/>
    <property type="project" value="InterPro"/>
</dbReference>
<name>A0A2A2AVD6_9BURK</name>
<sequence>MPQHKGFTLIELMIVVAIIGILATIALPAYQDYTARAQMSEAMTLASGAKATVIEVWWSTGTAPSNNLSAGLADASKISGKYVEKVSVGGVGVITATMRNVGVATPIQGKTLSLTPNFPVNSDGSVQWKCTSTAGVQYLPSTCR</sequence>
<keyword evidence="2" id="KW-0488">Methylation</keyword>
<dbReference type="InterPro" id="IPR045584">
    <property type="entry name" value="Pilin-like"/>
</dbReference>
<dbReference type="PANTHER" id="PTHR30093:SF34">
    <property type="entry name" value="PREPILIN PEPTIDASE-DEPENDENT PROTEIN D"/>
    <property type="match status" value="1"/>
</dbReference>
<dbReference type="GO" id="GO:0009289">
    <property type="term" value="C:pilus"/>
    <property type="evidence" value="ECO:0007669"/>
    <property type="project" value="InterPro"/>
</dbReference>
<dbReference type="InterPro" id="IPR001082">
    <property type="entry name" value="Pilin"/>
</dbReference>
<comment type="similarity">
    <text evidence="1 3">Belongs to the N-Me-Phe pilin family.</text>
</comment>
<dbReference type="NCBIfam" id="TIGR02532">
    <property type="entry name" value="IV_pilin_GFxxxE"/>
    <property type="match status" value="1"/>
</dbReference>
<evidence type="ECO:0000313" key="7">
    <source>
        <dbReference type="Proteomes" id="UP000217999"/>
    </source>
</evidence>
<evidence type="ECO:0000256" key="2">
    <source>
        <dbReference type="ARBA" id="ARBA00022481"/>
    </source>
</evidence>
<accession>A0A2A2A961</accession>
<dbReference type="EMBL" id="NSJF01000002">
    <property type="protein sequence ID" value="PAT35055.1"/>
    <property type="molecule type" value="Genomic_DNA"/>
</dbReference>
<dbReference type="Pfam" id="PF07963">
    <property type="entry name" value="N_methyl"/>
    <property type="match status" value="1"/>
</dbReference>
<evidence type="ECO:0000313" key="8">
    <source>
        <dbReference type="Proteomes" id="UP000218644"/>
    </source>
</evidence>
<gene>
    <name evidence="5" type="ORF">CK620_03785</name>
    <name evidence="6" type="ORF">CK623_02025</name>
</gene>
<dbReference type="PANTHER" id="PTHR30093">
    <property type="entry name" value="GENERAL SECRETION PATHWAY PROTEIN G"/>
    <property type="match status" value="1"/>
</dbReference>
<dbReference type="EMBL" id="NSJD01000001">
    <property type="protein sequence ID" value="PAT41703.1"/>
    <property type="molecule type" value="Genomic_DNA"/>
</dbReference>
<organism evidence="6 8">
    <name type="scientific">Vandammella animalimorsus</name>
    <dbReference type="NCBI Taxonomy" id="2029117"/>
    <lineage>
        <taxon>Bacteria</taxon>
        <taxon>Pseudomonadati</taxon>
        <taxon>Pseudomonadota</taxon>
        <taxon>Betaproteobacteria</taxon>
        <taxon>Burkholderiales</taxon>
        <taxon>Comamonadaceae</taxon>
        <taxon>Vandammella</taxon>
    </lineage>
</organism>
<evidence type="ECO:0000256" key="4">
    <source>
        <dbReference type="SAM" id="Phobius"/>
    </source>
</evidence>
<evidence type="ECO:0000313" key="5">
    <source>
        <dbReference type="EMBL" id="PAT35055.1"/>
    </source>
</evidence>
<evidence type="ECO:0000313" key="6">
    <source>
        <dbReference type="EMBL" id="PAT41703.1"/>
    </source>
</evidence>